<dbReference type="CDD" id="cd12148">
    <property type="entry name" value="fungal_TF_MHR"/>
    <property type="match status" value="1"/>
</dbReference>
<dbReference type="AlphaFoldDB" id="A0A2J6TMS2"/>
<name>A0A2J6TMS2_9HELO</name>
<dbReference type="GeneID" id="36582184"/>
<keyword evidence="3" id="KW-0175">Coiled coil</keyword>
<keyword evidence="1" id="KW-0479">Metal-binding</keyword>
<dbReference type="GO" id="GO:0003677">
    <property type="term" value="F:DNA binding"/>
    <property type="evidence" value="ECO:0007669"/>
    <property type="project" value="InterPro"/>
</dbReference>
<reference evidence="5 6" key="1">
    <citation type="submission" date="2016-04" db="EMBL/GenBank/DDBJ databases">
        <title>A degradative enzymes factory behind the ericoid mycorrhizal symbiosis.</title>
        <authorList>
            <consortium name="DOE Joint Genome Institute"/>
            <person name="Martino E."/>
            <person name="Morin E."/>
            <person name="Grelet G."/>
            <person name="Kuo A."/>
            <person name="Kohler A."/>
            <person name="Daghino S."/>
            <person name="Barry K."/>
            <person name="Choi C."/>
            <person name="Cichocki N."/>
            <person name="Clum A."/>
            <person name="Copeland A."/>
            <person name="Hainaut M."/>
            <person name="Haridas S."/>
            <person name="Labutti K."/>
            <person name="Lindquist E."/>
            <person name="Lipzen A."/>
            <person name="Khouja H.-R."/>
            <person name="Murat C."/>
            <person name="Ohm R."/>
            <person name="Olson A."/>
            <person name="Spatafora J."/>
            <person name="Veneault-Fourrey C."/>
            <person name="Henrissat B."/>
            <person name="Grigoriev I."/>
            <person name="Martin F."/>
            <person name="Perotto S."/>
        </authorList>
    </citation>
    <scope>NUCLEOTIDE SEQUENCE [LARGE SCALE GENOMIC DNA]</scope>
    <source>
        <strain evidence="5 6">E</strain>
    </source>
</reference>
<gene>
    <name evidence="5" type="ORF">K444DRAFT_521195</name>
</gene>
<dbReference type="GO" id="GO:0008270">
    <property type="term" value="F:zinc ion binding"/>
    <property type="evidence" value="ECO:0007669"/>
    <property type="project" value="InterPro"/>
</dbReference>
<evidence type="ECO:0000313" key="6">
    <source>
        <dbReference type="Proteomes" id="UP000235371"/>
    </source>
</evidence>
<dbReference type="SMART" id="SM00066">
    <property type="entry name" value="GAL4"/>
    <property type="match status" value="1"/>
</dbReference>
<evidence type="ECO:0000256" key="3">
    <source>
        <dbReference type="SAM" id="Coils"/>
    </source>
</evidence>
<dbReference type="SMART" id="SM00906">
    <property type="entry name" value="Fungal_trans"/>
    <property type="match status" value="1"/>
</dbReference>
<dbReference type="InterPro" id="IPR050987">
    <property type="entry name" value="AtrR-like"/>
</dbReference>
<accession>A0A2J6TMS2</accession>
<feature type="coiled-coil region" evidence="3">
    <location>
        <begin position="523"/>
        <end position="550"/>
    </location>
</feature>
<dbReference type="RefSeq" id="XP_024741228.1">
    <property type="nucleotide sequence ID" value="XM_024874104.1"/>
</dbReference>
<dbReference type="PANTHER" id="PTHR46910:SF25">
    <property type="entry name" value="ABC-TRANSPORTER-REGULATING TRANSCRIPTION FACTOR"/>
    <property type="match status" value="1"/>
</dbReference>
<evidence type="ECO:0000259" key="4">
    <source>
        <dbReference type="PROSITE" id="PS50048"/>
    </source>
</evidence>
<dbReference type="PANTHER" id="PTHR46910">
    <property type="entry name" value="TRANSCRIPTION FACTOR PDR1"/>
    <property type="match status" value="1"/>
</dbReference>
<dbReference type="Proteomes" id="UP000235371">
    <property type="component" value="Unassembled WGS sequence"/>
</dbReference>
<proteinExistence type="predicted"/>
<dbReference type="OrthoDB" id="2123952at2759"/>
<dbReference type="InterPro" id="IPR036864">
    <property type="entry name" value="Zn2-C6_fun-type_DNA-bd_sf"/>
</dbReference>
<keyword evidence="6" id="KW-1185">Reference proteome</keyword>
<dbReference type="PROSITE" id="PS51257">
    <property type="entry name" value="PROKAR_LIPOPROTEIN"/>
    <property type="match status" value="1"/>
</dbReference>
<dbReference type="GO" id="GO:0006351">
    <property type="term" value="P:DNA-templated transcription"/>
    <property type="evidence" value="ECO:0007669"/>
    <property type="project" value="InterPro"/>
</dbReference>
<evidence type="ECO:0000256" key="1">
    <source>
        <dbReference type="ARBA" id="ARBA00022723"/>
    </source>
</evidence>
<protein>
    <recommendedName>
        <fullName evidence="4">Zn(2)-C6 fungal-type domain-containing protein</fullName>
    </recommendedName>
</protein>
<dbReference type="SUPFAM" id="SSF57701">
    <property type="entry name" value="Zn2/Cys6 DNA-binding domain"/>
    <property type="match status" value="1"/>
</dbReference>
<dbReference type="GO" id="GO:0000981">
    <property type="term" value="F:DNA-binding transcription factor activity, RNA polymerase II-specific"/>
    <property type="evidence" value="ECO:0007669"/>
    <property type="project" value="InterPro"/>
</dbReference>
<dbReference type="Pfam" id="PF00172">
    <property type="entry name" value="Zn_clus"/>
    <property type="match status" value="1"/>
</dbReference>
<evidence type="ECO:0000313" key="5">
    <source>
        <dbReference type="EMBL" id="PMD64324.1"/>
    </source>
</evidence>
<dbReference type="InterPro" id="IPR007219">
    <property type="entry name" value="XnlR_reg_dom"/>
</dbReference>
<organism evidence="5 6">
    <name type="scientific">Hyaloscypha bicolor E</name>
    <dbReference type="NCBI Taxonomy" id="1095630"/>
    <lineage>
        <taxon>Eukaryota</taxon>
        <taxon>Fungi</taxon>
        <taxon>Dikarya</taxon>
        <taxon>Ascomycota</taxon>
        <taxon>Pezizomycotina</taxon>
        <taxon>Leotiomycetes</taxon>
        <taxon>Helotiales</taxon>
        <taxon>Hyaloscyphaceae</taxon>
        <taxon>Hyaloscypha</taxon>
        <taxon>Hyaloscypha bicolor</taxon>
    </lineage>
</organism>
<dbReference type="PROSITE" id="PS00463">
    <property type="entry name" value="ZN2_CY6_FUNGAL_1"/>
    <property type="match status" value="1"/>
</dbReference>
<dbReference type="InterPro" id="IPR001138">
    <property type="entry name" value="Zn2Cys6_DnaBD"/>
</dbReference>
<dbReference type="InParanoid" id="A0A2J6TMS2"/>
<dbReference type="Pfam" id="PF04082">
    <property type="entry name" value="Fungal_trans"/>
    <property type="match status" value="1"/>
</dbReference>
<evidence type="ECO:0000256" key="2">
    <source>
        <dbReference type="ARBA" id="ARBA00023242"/>
    </source>
</evidence>
<sequence length="590" mass="65984">MVTRVSAPVLPTYSSILTILQACDTCKKKKIRCDISRDSCTQCIKSNIPCTFSPIKAKKGPRRPPGYKHVEKLEERLKRMEAMLQSELRSRPAASDVEGEQSDADLPIPAHLPSAAVLHHRPLDWSLTGASPVNPSREIKSLPGRDEAQLLIQETFSSFNSAFPIFDAATFQKAFESSYENNNHDTPAWRACLNVAFALAHRFRAMKTGNSKTEDVHACGYLQNALALVGELSMLTNELMAVQALLGMAILLQGTPNPEPGSILISIAVKLAQGMKLHRRGHQLGIAAAEMEQRKRVFWLVYIYDKDISIRTHNPPAQDDDDMDVDLPIETIDLHHDRLNEVNFYNNHIGMSIIQGQIYKQLLSTRAQKSPEIDRLRTYGTAKELVTTLEAWKQSIPCMLLIEKFNTTHEAPSFFILLHSVILKFTYFHALDTVRRLAHTADLDALCLVQARESMQLLQLLPQGDFAHVWLLLDIITSACTLMLTHAISGPTTTQHELKDLELVEPAFTLLNFLNDTSRAQDVAKMAESLRALKREAEVAKNAAEKHVRVDEVPGIGSKSILSLEEFVGRIQELSSKRCAEFRVTGLRGE</sequence>
<dbReference type="PROSITE" id="PS50048">
    <property type="entry name" value="ZN2_CY6_FUNGAL_2"/>
    <property type="match status" value="1"/>
</dbReference>
<dbReference type="Gene3D" id="4.10.240.10">
    <property type="entry name" value="Zn(2)-C6 fungal-type DNA-binding domain"/>
    <property type="match status" value="1"/>
</dbReference>
<keyword evidence="2" id="KW-0539">Nucleus</keyword>
<feature type="domain" description="Zn(2)-C6 fungal-type" evidence="4">
    <location>
        <begin position="22"/>
        <end position="52"/>
    </location>
</feature>
<dbReference type="EMBL" id="KZ613767">
    <property type="protein sequence ID" value="PMD64324.1"/>
    <property type="molecule type" value="Genomic_DNA"/>
</dbReference>
<dbReference type="CDD" id="cd00067">
    <property type="entry name" value="GAL4"/>
    <property type="match status" value="1"/>
</dbReference>